<sequence>MADWATRVSAEGKKITELQPKPAQVEIDETISNIRRIIREQEELLPDDIFAAEARRRAEQKHAADAESEGLRPRGLLAALWSRLN</sequence>
<dbReference type="AlphaFoldDB" id="A0A1H5RX36"/>
<evidence type="ECO:0000313" key="1">
    <source>
        <dbReference type="EMBL" id="SEF42177.1"/>
    </source>
</evidence>
<proteinExistence type="predicted"/>
<reference evidence="2" key="1">
    <citation type="submission" date="2016-10" db="EMBL/GenBank/DDBJ databases">
        <authorList>
            <person name="Varghese N."/>
            <person name="Submissions S."/>
        </authorList>
    </citation>
    <scope>NUCLEOTIDE SEQUENCE [LARGE SCALE GENOMIC DNA]</scope>
    <source>
        <strain evidence="2">DSM 23413</strain>
    </source>
</reference>
<dbReference type="Proteomes" id="UP000236742">
    <property type="component" value="Unassembled WGS sequence"/>
</dbReference>
<dbReference type="RefSeq" id="WP_104006228.1">
    <property type="nucleotide sequence ID" value="NZ_FNVD01000001.1"/>
</dbReference>
<dbReference type="EMBL" id="FNVD01000001">
    <property type="protein sequence ID" value="SEF42177.1"/>
    <property type="molecule type" value="Genomic_DNA"/>
</dbReference>
<evidence type="ECO:0000313" key="2">
    <source>
        <dbReference type="Proteomes" id="UP000236742"/>
    </source>
</evidence>
<keyword evidence="2" id="KW-1185">Reference proteome</keyword>
<organism evidence="1 2">
    <name type="scientific">Jhaorihella thermophila</name>
    <dbReference type="NCBI Taxonomy" id="488547"/>
    <lineage>
        <taxon>Bacteria</taxon>
        <taxon>Pseudomonadati</taxon>
        <taxon>Pseudomonadota</taxon>
        <taxon>Alphaproteobacteria</taxon>
        <taxon>Rhodobacterales</taxon>
        <taxon>Paracoccaceae</taxon>
        <taxon>Jhaorihella</taxon>
    </lineage>
</organism>
<protein>
    <submittedName>
        <fullName evidence="1">Uncharacterized protein</fullName>
    </submittedName>
</protein>
<gene>
    <name evidence="1" type="ORF">SAMN05421751_101181</name>
</gene>
<name>A0A1H5RX36_9RHOB</name>
<accession>A0A1H5RX36</accession>